<dbReference type="Gene3D" id="3.20.20.140">
    <property type="entry name" value="Metal-dependent hydrolases"/>
    <property type="match status" value="1"/>
</dbReference>
<keyword evidence="3" id="KW-1185">Reference proteome</keyword>
<gene>
    <name evidence="2" type="ORF">J5Y10_12600</name>
</gene>
<dbReference type="Proteomes" id="UP000677537">
    <property type="component" value="Unassembled WGS sequence"/>
</dbReference>
<dbReference type="SUPFAM" id="SSF51556">
    <property type="entry name" value="Metallo-dependent hydrolases"/>
    <property type="match status" value="1"/>
</dbReference>
<dbReference type="EMBL" id="JAGIZA010000006">
    <property type="protein sequence ID" value="MBP0493617.1"/>
    <property type="molecule type" value="Genomic_DNA"/>
</dbReference>
<evidence type="ECO:0000313" key="2">
    <source>
        <dbReference type="EMBL" id="MBP0493617.1"/>
    </source>
</evidence>
<dbReference type="PANTHER" id="PTHR35563">
    <property type="entry name" value="BARREL METAL-DEPENDENT HYDROLASE, PUTATIVE (AFU_ORTHOLOGUE AFUA_1G16240)-RELATED"/>
    <property type="match status" value="1"/>
</dbReference>
<feature type="domain" description="Amidohydrolase-related" evidence="1">
    <location>
        <begin position="24"/>
        <end position="285"/>
    </location>
</feature>
<dbReference type="InterPro" id="IPR052358">
    <property type="entry name" value="Aro_Compnd_Degr_Hydrolases"/>
</dbReference>
<evidence type="ECO:0000259" key="1">
    <source>
        <dbReference type="Pfam" id="PF04909"/>
    </source>
</evidence>
<dbReference type="PANTHER" id="PTHR35563:SF2">
    <property type="entry name" value="BARREL METAL-DEPENDENT HYDROLASE, PUTATIVE (AFU_ORTHOLOGUE AFUA_1G16240)-RELATED"/>
    <property type="match status" value="1"/>
</dbReference>
<name>A0A940S807_9PROT</name>
<dbReference type="Pfam" id="PF04909">
    <property type="entry name" value="Amidohydro_2"/>
    <property type="match status" value="1"/>
</dbReference>
<sequence>MAQQPVPFSVGTEAPRFRAPPNACDCHFHIYDNRTPPAPGGLAAPDASPDDYRKLQQRIGTTRGVVIQPSLYGTDNTPTLRGMAALGPNFRGVAVVNTSVTDAELQRLHAAGIRGIRFNLAQFGATTLEMLEPLSQRVDALGWHCQINMPGEKIVEAGDTFRRVRGKLVFDHLAHCPQPAGVESETFKVIRALIDKGNTWVKLSGAYADTKSGPPAYADSSAVARAFAAAAPQRMVWGSDWPHPTEAMDKKPDDAVLFDLLTNWVPDEAARKRILVDNPAELYDFPKS</sequence>
<organism evidence="2 3">
    <name type="scientific">Roseomonas indoligenes</name>
    <dbReference type="NCBI Taxonomy" id="2820811"/>
    <lineage>
        <taxon>Bacteria</taxon>
        <taxon>Pseudomonadati</taxon>
        <taxon>Pseudomonadota</taxon>
        <taxon>Alphaproteobacteria</taxon>
        <taxon>Acetobacterales</taxon>
        <taxon>Roseomonadaceae</taxon>
        <taxon>Roseomonas</taxon>
    </lineage>
</organism>
<dbReference type="AlphaFoldDB" id="A0A940S807"/>
<evidence type="ECO:0000313" key="3">
    <source>
        <dbReference type="Proteomes" id="UP000677537"/>
    </source>
</evidence>
<proteinExistence type="predicted"/>
<reference evidence="2" key="1">
    <citation type="submission" date="2021-03" db="EMBL/GenBank/DDBJ databases">
        <authorList>
            <person name="So Y."/>
        </authorList>
    </citation>
    <scope>NUCLEOTIDE SEQUENCE</scope>
    <source>
        <strain evidence="2">SG15</strain>
    </source>
</reference>
<comment type="caution">
    <text evidence="2">The sequence shown here is derived from an EMBL/GenBank/DDBJ whole genome shotgun (WGS) entry which is preliminary data.</text>
</comment>
<protein>
    <submittedName>
        <fullName evidence="2">Amidohydrolase family protein</fullName>
    </submittedName>
</protein>
<dbReference type="InterPro" id="IPR032466">
    <property type="entry name" value="Metal_Hydrolase"/>
</dbReference>
<dbReference type="InterPro" id="IPR006680">
    <property type="entry name" value="Amidohydro-rel"/>
</dbReference>
<dbReference type="GO" id="GO:0016787">
    <property type="term" value="F:hydrolase activity"/>
    <property type="evidence" value="ECO:0007669"/>
    <property type="project" value="InterPro"/>
</dbReference>
<accession>A0A940S807</accession>